<gene>
    <name evidence="2" type="ORF">GUITHDRAFT_133552</name>
</gene>
<accession>L1JW83</accession>
<feature type="compositionally biased region" description="Basic and acidic residues" evidence="1">
    <location>
        <begin position="309"/>
        <end position="326"/>
    </location>
</feature>
<sequence length="472" mass="52131">MDTAERQLPSVSSLLQWARSENQNAAQRNFPLSFHLRGDVKVQQQSLLGGEGEWRGLPLPESVIDQAMQELPQGSRVALHSCIFAYKERRLSDTDFLHFAKSLSSPDPCRCSSQSMSLMSALNPQLLGQPAMGFLHRGFDPRLTLTSQPPPLPPPHALSPHSLVPAVSGYCPDAAESVYPAKRQRVGEQQVVVEGAIRSLLQQEEHGVAWKRPAFPLNLNLSSLPMQLLAENAQVSMQSNSSSSSSTSPGSLSGVITPTSKILALRQIVTAKEEEPREAGEEEIEDKLKKLGELASSMSASKEPPSKPAEGKEEAEGKELGKEAREERVIKTGVEAPLLSMWVGGSHLVESFGSEENSAHNKYCHFCQHIKVKRASSMLACENRGCNRRFCEHCLNTHIADPSSTVEWRRRGIPWHCPICRKTCCCAMRECGKSHRHCKAYRYRRKRAQQAEVDTSPTPELPSMQPSIPSTS</sequence>
<reference evidence="4" key="2">
    <citation type="submission" date="2012-11" db="EMBL/GenBank/DDBJ databases">
        <authorList>
            <person name="Kuo A."/>
            <person name="Curtis B.A."/>
            <person name="Tanifuji G."/>
            <person name="Burki F."/>
            <person name="Gruber A."/>
            <person name="Irimia M."/>
            <person name="Maruyama S."/>
            <person name="Arias M.C."/>
            <person name="Ball S.G."/>
            <person name="Gile G.H."/>
            <person name="Hirakawa Y."/>
            <person name="Hopkins J.F."/>
            <person name="Rensing S.A."/>
            <person name="Schmutz J."/>
            <person name="Symeonidi A."/>
            <person name="Elias M."/>
            <person name="Eveleigh R.J."/>
            <person name="Herman E.K."/>
            <person name="Klute M.J."/>
            <person name="Nakayama T."/>
            <person name="Obornik M."/>
            <person name="Reyes-Prieto A."/>
            <person name="Armbrust E.V."/>
            <person name="Aves S.J."/>
            <person name="Beiko R.G."/>
            <person name="Coutinho P."/>
            <person name="Dacks J.B."/>
            <person name="Durnford D.G."/>
            <person name="Fast N.M."/>
            <person name="Green B.R."/>
            <person name="Grisdale C."/>
            <person name="Hempe F."/>
            <person name="Henrissat B."/>
            <person name="Hoppner M.P."/>
            <person name="Ishida K.-I."/>
            <person name="Kim E."/>
            <person name="Koreny L."/>
            <person name="Kroth P.G."/>
            <person name="Liu Y."/>
            <person name="Malik S.-B."/>
            <person name="Maier U.G."/>
            <person name="McRose D."/>
            <person name="Mock T."/>
            <person name="Neilson J.A."/>
            <person name="Onodera N.T."/>
            <person name="Poole A.M."/>
            <person name="Pritham E.J."/>
            <person name="Richards T.A."/>
            <person name="Rocap G."/>
            <person name="Roy S.W."/>
            <person name="Sarai C."/>
            <person name="Schaack S."/>
            <person name="Shirato S."/>
            <person name="Slamovits C.H."/>
            <person name="Spencer D.F."/>
            <person name="Suzuki S."/>
            <person name="Worden A.Z."/>
            <person name="Zauner S."/>
            <person name="Barry K."/>
            <person name="Bell C."/>
            <person name="Bharti A.K."/>
            <person name="Crow J.A."/>
            <person name="Grimwood J."/>
            <person name="Kramer R."/>
            <person name="Lindquist E."/>
            <person name="Lucas S."/>
            <person name="Salamov A."/>
            <person name="McFadden G.I."/>
            <person name="Lane C.E."/>
            <person name="Keeling P.J."/>
            <person name="Gray M.W."/>
            <person name="Grigoriev I.V."/>
            <person name="Archibald J.M."/>
        </authorList>
    </citation>
    <scope>NUCLEOTIDE SEQUENCE</scope>
    <source>
        <strain evidence="4">CCMP2712</strain>
    </source>
</reference>
<feature type="region of interest" description="Disordered" evidence="1">
    <location>
        <begin position="235"/>
        <end position="255"/>
    </location>
</feature>
<name>L1JW83_GUITC</name>
<reference evidence="2 4" key="1">
    <citation type="journal article" date="2012" name="Nature">
        <title>Algal genomes reveal evolutionary mosaicism and the fate of nucleomorphs.</title>
        <authorList>
            <consortium name="DOE Joint Genome Institute"/>
            <person name="Curtis B.A."/>
            <person name="Tanifuji G."/>
            <person name="Burki F."/>
            <person name="Gruber A."/>
            <person name="Irimia M."/>
            <person name="Maruyama S."/>
            <person name="Arias M.C."/>
            <person name="Ball S.G."/>
            <person name="Gile G.H."/>
            <person name="Hirakawa Y."/>
            <person name="Hopkins J.F."/>
            <person name="Kuo A."/>
            <person name="Rensing S.A."/>
            <person name="Schmutz J."/>
            <person name="Symeonidi A."/>
            <person name="Elias M."/>
            <person name="Eveleigh R.J."/>
            <person name="Herman E.K."/>
            <person name="Klute M.J."/>
            <person name="Nakayama T."/>
            <person name="Obornik M."/>
            <person name="Reyes-Prieto A."/>
            <person name="Armbrust E.V."/>
            <person name="Aves S.J."/>
            <person name="Beiko R.G."/>
            <person name="Coutinho P."/>
            <person name="Dacks J.B."/>
            <person name="Durnford D.G."/>
            <person name="Fast N.M."/>
            <person name="Green B.R."/>
            <person name="Grisdale C.J."/>
            <person name="Hempel F."/>
            <person name="Henrissat B."/>
            <person name="Hoppner M.P."/>
            <person name="Ishida K."/>
            <person name="Kim E."/>
            <person name="Koreny L."/>
            <person name="Kroth P.G."/>
            <person name="Liu Y."/>
            <person name="Malik S.B."/>
            <person name="Maier U.G."/>
            <person name="McRose D."/>
            <person name="Mock T."/>
            <person name="Neilson J.A."/>
            <person name="Onodera N.T."/>
            <person name="Poole A.M."/>
            <person name="Pritham E.J."/>
            <person name="Richards T.A."/>
            <person name="Rocap G."/>
            <person name="Roy S.W."/>
            <person name="Sarai C."/>
            <person name="Schaack S."/>
            <person name="Shirato S."/>
            <person name="Slamovits C.H."/>
            <person name="Spencer D.F."/>
            <person name="Suzuki S."/>
            <person name="Worden A.Z."/>
            <person name="Zauner S."/>
            <person name="Barry K."/>
            <person name="Bell C."/>
            <person name="Bharti A.K."/>
            <person name="Crow J.A."/>
            <person name="Grimwood J."/>
            <person name="Kramer R."/>
            <person name="Lindquist E."/>
            <person name="Lucas S."/>
            <person name="Salamov A."/>
            <person name="McFadden G.I."/>
            <person name="Lane C.E."/>
            <person name="Keeling P.J."/>
            <person name="Gray M.W."/>
            <person name="Grigoriev I.V."/>
            <person name="Archibald J.M."/>
        </authorList>
    </citation>
    <scope>NUCLEOTIDE SEQUENCE</scope>
    <source>
        <strain evidence="2 4">CCMP2712</strain>
    </source>
</reference>
<evidence type="ECO:0000313" key="3">
    <source>
        <dbReference type="EnsemblProtists" id="EKX52465"/>
    </source>
</evidence>
<keyword evidence="4" id="KW-1185">Reference proteome</keyword>
<dbReference type="GeneID" id="17309172"/>
<evidence type="ECO:0000256" key="1">
    <source>
        <dbReference type="SAM" id="MobiDB-lite"/>
    </source>
</evidence>
<dbReference type="RefSeq" id="XP_005839445.1">
    <property type="nucleotide sequence ID" value="XM_005839388.1"/>
</dbReference>
<dbReference type="PaxDb" id="55529-EKX52465"/>
<dbReference type="OrthoDB" id="298344at2759"/>
<feature type="compositionally biased region" description="Polar residues" evidence="1">
    <location>
        <begin position="452"/>
        <end position="472"/>
    </location>
</feature>
<organism evidence="2">
    <name type="scientific">Guillardia theta (strain CCMP2712)</name>
    <name type="common">Cryptophyte</name>
    <dbReference type="NCBI Taxonomy" id="905079"/>
    <lineage>
        <taxon>Eukaryota</taxon>
        <taxon>Cryptophyceae</taxon>
        <taxon>Pyrenomonadales</taxon>
        <taxon>Geminigeraceae</taxon>
        <taxon>Guillardia</taxon>
    </lineage>
</organism>
<feature type="region of interest" description="Disordered" evidence="1">
    <location>
        <begin position="449"/>
        <end position="472"/>
    </location>
</feature>
<evidence type="ECO:0000313" key="4">
    <source>
        <dbReference type="Proteomes" id="UP000011087"/>
    </source>
</evidence>
<protein>
    <submittedName>
        <fullName evidence="2 3">Uncharacterized protein</fullName>
    </submittedName>
</protein>
<proteinExistence type="predicted"/>
<dbReference type="EnsemblProtists" id="EKX52465">
    <property type="protein sequence ID" value="EKX52465"/>
    <property type="gene ID" value="GUITHDRAFT_133552"/>
</dbReference>
<feature type="region of interest" description="Disordered" evidence="1">
    <location>
        <begin position="296"/>
        <end position="326"/>
    </location>
</feature>
<dbReference type="AlphaFoldDB" id="L1JW83"/>
<dbReference type="KEGG" id="gtt:GUITHDRAFT_133552"/>
<dbReference type="Proteomes" id="UP000011087">
    <property type="component" value="Unassembled WGS sequence"/>
</dbReference>
<dbReference type="EMBL" id="JH992972">
    <property type="protein sequence ID" value="EKX52465.1"/>
    <property type="molecule type" value="Genomic_DNA"/>
</dbReference>
<dbReference type="HOGENOM" id="CLU_579333_0_0_1"/>
<feature type="compositionally biased region" description="Low complexity" evidence="1">
    <location>
        <begin position="236"/>
        <end position="253"/>
    </location>
</feature>
<evidence type="ECO:0000313" key="2">
    <source>
        <dbReference type="EMBL" id="EKX52465.1"/>
    </source>
</evidence>
<reference evidence="3" key="3">
    <citation type="submission" date="2016-03" db="UniProtKB">
        <authorList>
            <consortium name="EnsemblProtists"/>
        </authorList>
    </citation>
    <scope>IDENTIFICATION</scope>
</reference>